<dbReference type="InterPro" id="IPR040850">
    <property type="entry name" value="Knl1_RWD_C"/>
</dbReference>
<feature type="region of interest" description="Disordered" evidence="2">
    <location>
        <begin position="407"/>
        <end position="432"/>
    </location>
</feature>
<feature type="domain" description="Knl1 C-terminal RWD" evidence="3">
    <location>
        <begin position="1524"/>
        <end position="1675"/>
    </location>
</feature>
<feature type="region of interest" description="Disordered" evidence="2">
    <location>
        <begin position="1135"/>
        <end position="1158"/>
    </location>
</feature>
<dbReference type="Proteomes" id="UP001331515">
    <property type="component" value="Unassembled WGS sequence"/>
</dbReference>
<dbReference type="EMBL" id="JAURVH010001531">
    <property type="protein sequence ID" value="KAK5903265.1"/>
    <property type="molecule type" value="Genomic_DNA"/>
</dbReference>
<dbReference type="PANTHER" id="PTHR16520:SF3">
    <property type="entry name" value="KINETOCHORE SCAFFOLD 1"/>
    <property type="match status" value="1"/>
</dbReference>
<sequence length="1773" mass="197783">MEPLDPDRNEGGSGFSKRRISSVECPKPVEKRVSRRVSFAPAKGVLLFSSDEKNDSPVRSPLQELIPTSAAATQNRVQLASTEDGKQHISGMETLLKAPLHAFQQRDEVNFEMDLVEKTMIFSDNAFMDMTQSQTINIASNAELLESIPHQNHDVLPARGEKTFMFGARDASRDMTTSVPALLPTSMNLNSTVEKSNISSAMPLLHPGYENCFSKISGPSVNPLTTRTTPAAGTSSEKGNISMAQMKTFCVDEENRFPTSAVKNKSLNTSRKIGDFSYGSAISPQDDLSMDMTEAQTGRILRSTDDDDDPFQCLFPTQEMYSQHENRTPQTAGKTKQQPIGKTPASFNPKDMISGRNRSMPAQRHRVTLGTKDECRDKTIMFSASDKFMNMTPSHPVNIASGSLAHRKQNIERSPPCGKIDERKRENTGVADSSANAVDLGFKNFPSSVSKVGTPSDNPAIARMVLSSAASSRETVNANSSLSERKSDVGKENQSQITSRSFGKSFNGGTICAENDGSMDMTEAQTGHITGPTGSEEPFQFMFPSHYMYTNNESVKEQEMTSGAKKSKVLGYSDHTGLETKRNPVKFDNEEKTVRFNADDACMDVTRSHTAKIDTNIQPQSQPNVDFLPACGEKTVRFNADDACMDVTRSHTAKIDTNIQPQSQPNVDFLPACGEKTVRFNADDACMDVTRSHTAKIVSDLQLQPQPNLDFLPACGEKTVRFNADDACMDVTRSHTAKIDTNIQPQSQPNVDFLPACGEKTVRFNADDACMDVTRSHTAKIVSDLQLQPQPNLDFLPARGEKTVRFNADDACMDVTRSHTAKIDTNIQPQSQPNVDFLPACGEKTVRFNADDACMDVTRSHTAKIDTNIQPQSQPNVDFLPARGEKTVRFNADDACMDVTRSHTAKIDTNIQPQSQPNVDFLPARGEKTVRFNADDACMDVTRSHTATIVSDLQLQPQPNLDFLPVCGEKTVRFNADDACMDVTRSHTAKIDTNIQPQSQPNVDFLEPRNQTCTLPQKMESNPGAVVDAAPSRKSRRISLADIQSKVRRLSHMMNTAPDTIALDSCTAPGLESEMDQNSMDKTAFLPVTEPAHEIGLLNTEENPQGQCLTQEEPSTTPYNLKTKQLMSRLSVGGFKAKLPQRNKPDDQKKESAAGEHTTTVNVTHQLSNFDDGIFDNGIFDEELGSYEDLSETLDIMSPPKATEKESATQDLYMQEIFQDNLFQQDLSCSVKSKKRPLPEEENHPQDEKRWKTYNEAATEGEKGLQSEGEECDGNITAAPSMAAHTPEYATSSHTASTRCEATFESSTASKQSLFESQLEDCTNDLPRTFEDGTVTVLEFLKFINIHFVIHNNRESILPRRLQLDTDCTQMDLLKDKHINAPKMTVYETDVLNLKEMVEGLKERMQDLDRPLKIVNRALWEEVRNASGEELKSFGAKLKERNKLFRKMSKVQSHEMKEVLYSKLVLANLEEQQKLRGTIGKADEMIKSLDDCIHELQTELAAVEEKGFEDKPSLKSLQEDMQEATEALADNDRQIAELEMQKKQSSNKLNKLRTEKRSLESHVSLLDLLNEWKFAERSDNSTIYSFLHKTLDLQLLFEKPNENDADKSERKISHITFQFQLDDEKSKDHARLVHKLLSQYVEGNTDWVEKYPTSRHVPTLLHDVSLVVSRCRLLGEELRLLNMWGSMRLDILSISCVDTQVHIVFSCLEAFSKFEVIFSVSLIACHCVLKVQSFKNMIGNTTIQQIEVIVASFSPAKNVLTKIIKKIHETLLC</sequence>
<dbReference type="Pfam" id="PF18210">
    <property type="entry name" value="Knl1_RWD_C"/>
    <property type="match status" value="1"/>
</dbReference>
<dbReference type="GO" id="GO:0034501">
    <property type="term" value="P:protein localization to kinetochore"/>
    <property type="evidence" value="ECO:0007669"/>
    <property type="project" value="InterPro"/>
</dbReference>
<dbReference type="GO" id="GO:0005634">
    <property type="term" value="C:nucleus"/>
    <property type="evidence" value="ECO:0007669"/>
    <property type="project" value="TreeGrafter"/>
</dbReference>
<feature type="compositionally biased region" description="Polar residues" evidence="2">
    <location>
        <begin position="469"/>
        <end position="482"/>
    </location>
</feature>
<gene>
    <name evidence="4" type="ORF">CgunFtcFv8_007061</name>
</gene>
<feature type="region of interest" description="Disordered" evidence="2">
    <location>
        <begin position="1"/>
        <end position="31"/>
    </location>
</feature>
<evidence type="ECO:0000256" key="2">
    <source>
        <dbReference type="SAM" id="MobiDB-lite"/>
    </source>
</evidence>
<dbReference type="InterPro" id="IPR043651">
    <property type="entry name" value="KNL1_MELT_rpt"/>
</dbReference>
<evidence type="ECO:0000313" key="4">
    <source>
        <dbReference type="EMBL" id="KAK5903265.1"/>
    </source>
</evidence>
<keyword evidence="5" id="KW-1185">Reference proteome</keyword>
<reference evidence="4 5" key="1">
    <citation type="journal article" date="2023" name="Mol. Biol. Evol.">
        <title>Genomics of Secondarily Temperate Adaptation in the Only Non-Antarctic Icefish.</title>
        <authorList>
            <person name="Rivera-Colon A.G."/>
            <person name="Rayamajhi N."/>
            <person name="Minhas B.F."/>
            <person name="Madrigal G."/>
            <person name="Bilyk K.T."/>
            <person name="Yoon V."/>
            <person name="Hune M."/>
            <person name="Gregory S."/>
            <person name="Cheng C.H.C."/>
            <person name="Catchen J.M."/>
        </authorList>
    </citation>
    <scope>NUCLEOTIDE SEQUENCE [LARGE SCALE GENOMIC DNA]</scope>
    <source>
        <tissue evidence="4">White muscle</tissue>
    </source>
</reference>
<proteinExistence type="predicted"/>
<feature type="compositionally biased region" description="Basic and acidic residues" evidence="2">
    <location>
        <begin position="1"/>
        <end position="10"/>
    </location>
</feature>
<organism evidence="4 5">
    <name type="scientific">Champsocephalus gunnari</name>
    <name type="common">Mackerel icefish</name>
    <dbReference type="NCBI Taxonomy" id="52237"/>
    <lineage>
        <taxon>Eukaryota</taxon>
        <taxon>Metazoa</taxon>
        <taxon>Chordata</taxon>
        <taxon>Craniata</taxon>
        <taxon>Vertebrata</taxon>
        <taxon>Euteleostomi</taxon>
        <taxon>Actinopterygii</taxon>
        <taxon>Neopterygii</taxon>
        <taxon>Teleostei</taxon>
        <taxon>Neoteleostei</taxon>
        <taxon>Acanthomorphata</taxon>
        <taxon>Eupercaria</taxon>
        <taxon>Perciformes</taxon>
        <taxon>Notothenioidei</taxon>
        <taxon>Channichthyidae</taxon>
        <taxon>Champsocephalus</taxon>
    </lineage>
</organism>
<dbReference type="GO" id="GO:0051301">
    <property type="term" value="P:cell division"/>
    <property type="evidence" value="ECO:0007669"/>
    <property type="project" value="InterPro"/>
</dbReference>
<accession>A0AAN8CG94</accession>
<dbReference type="InterPro" id="IPR037388">
    <property type="entry name" value="Blinkin"/>
</dbReference>
<feature type="compositionally biased region" description="Polar residues" evidence="2">
    <location>
        <begin position="328"/>
        <end position="340"/>
    </location>
</feature>
<dbReference type="GO" id="GO:0008608">
    <property type="term" value="P:attachment of spindle microtubules to kinetochore"/>
    <property type="evidence" value="ECO:0007669"/>
    <property type="project" value="InterPro"/>
</dbReference>
<keyword evidence="1" id="KW-0175">Coiled coil</keyword>
<dbReference type="PANTHER" id="PTHR16520">
    <property type="entry name" value="KINETOCHORE SCAFFOLD 1"/>
    <property type="match status" value="1"/>
</dbReference>
<feature type="compositionally biased region" description="Polar residues" evidence="2">
    <location>
        <begin position="492"/>
        <end position="508"/>
    </location>
</feature>
<evidence type="ECO:0000256" key="1">
    <source>
        <dbReference type="SAM" id="Coils"/>
    </source>
</evidence>
<feature type="region of interest" description="Disordered" evidence="2">
    <location>
        <begin position="469"/>
        <end position="509"/>
    </location>
</feature>
<comment type="caution">
    <text evidence="4">The sequence shown here is derived from an EMBL/GenBank/DDBJ whole genome shotgun (WGS) entry which is preliminary data.</text>
</comment>
<dbReference type="CDD" id="cd22817">
    <property type="entry name" value="DRWD-N_Knl1"/>
    <property type="match status" value="1"/>
</dbReference>
<protein>
    <recommendedName>
        <fullName evidence="3">Knl1 C-terminal RWD domain-containing protein</fullName>
    </recommendedName>
</protein>
<feature type="coiled-coil region" evidence="1">
    <location>
        <begin position="1486"/>
        <end position="1562"/>
    </location>
</feature>
<feature type="region of interest" description="Disordered" evidence="2">
    <location>
        <begin position="323"/>
        <end position="368"/>
    </location>
</feature>
<name>A0AAN8CG94_CHAGU</name>
<evidence type="ECO:0000259" key="3">
    <source>
        <dbReference type="Pfam" id="PF18210"/>
    </source>
</evidence>
<dbReference type="Pfam" id="PF19221">
    <property type="entry name" value="MELT"/>
    <property type="match status" value="12"/>
</dbReference>
<feature type="compositionally biased region" description="Basic and acidic residues" evidence="2">
    <location>
        <begin position="1143"/>
        <end position="1154"/>
    </location>
</feature>
<evidence type="ECO:0000313" key="5">
    <source>
        <dbReference type="Proteomes" id="UP001331515"/>
    </source>
</evidence>